<organism evidence="2 3">
    <name type="scientific">Fonsecaea monophora</name>
    <dbReference type="NCBI Taxonomy" id="254056"/>
    <lineage>
        <taxon>Eukaryota</taxon>
        <taxon>Fungi</taxon>
        <taxon>Dikarya</taxon>
        <taxon>Ascomycota</taxon>
        <taxon>Pezizomycotina</taxon>
        <taxon>Eurotiomycetes</taxon>
        <taxon>Chaetothyriomycetidae</taxon>
        <taxon>Chaetothyriales</taxon>
        <taxon>Herpotrichiellaceae</taxon>
        <taxon>Fonsecaea</taxon>
    </lineage>
</organism>
<feature type="compositionally biased region" description="Polar residues" evidence="1">
    <location>
        <begin position="448"/>
        <end position="458"/>
    </location>
</feature>
<feature type="compositionally biased region" description="Polar residues" evidence="1">
    <location>
        <begin position="93"/>
        <end position="104"/>
    </location>
</feature>
<feature type="region of interest" description="Disordered" evidence="1">
    <location>
        <begin position="447"/>
        <end position="497"/>
    </location>
</feature>
<proteinExistence type="predicted"/>
<dbReference type="AlphaFoldDB" id="A0A177ETT2"/>
<dbReference type="Proteomes" id="UP000077002">
    <property type="component" value="Unassembled WGS sequence"/>
</dbReference>
<feature type="compositionally biased region" description="Polar residues" evidence="1">
    <location>
        <begin position="113"/>
        <end position="123"/>
    </location>
</feature>
<dbReference type="RefSeq" id="XP_022507397.1">
    <property type="nucleotide sequence ID" value="XM_022660316.1"/>
</dbReference>
<dbReference type="OrthoDB" id="5393196at2759"/>
<feature type="compositionally biased region" description="Polar residues" evidence="1">
    <location>
        <begin position="33"/>
        <end position="66"/>
    </location>
</feature>
<comment type="caution">
    <text evidence="2">The sequence shown here is derived from an EMBL/GenBank/DDBJ whole genome shotgun (WGS) entry which is preliminary data.</text>
</comment>
<protein>
    <submittedName>
        <fullName evidence="2">Uncharacterized protein</fullName>
    </submittedName>
</protein>
<feature type="compositionally biased region" description="Polar residues" evidence="1">
    <location>
        <begin position="131"/>
        <end position="145"/>
    </location>
</feature>
<evidence type="ECO:0000313" key="2">
    <source>
        <dbReference type="EMBL" id="OAG35445.1"/>
    </source>
</evidence>
<dbReference type="GeneID" id="34605517"/>
<sequence>MSKPIVPATWVRKSRRKLTRRALRRLDRRNEEAASSSSFPDHNLDNLSTPNPQAGSEDQQTTSSATHFLRHCRKAVLQDIKRFARGGGPDLTDLTQSSLSTANPNRAMPKPRPSSTPYQQLHEQCSMDPPTRSSIPTESAVTSGPYNRDFRQSLIDNGVYPPRCRDYGEEGPLLPANWETIRDRLSKTRPELSPDVFTDEHFRQFQRQDAFATKENLLEGIVARYHRADDDPSSCSGRLNLKNLSPLTWRLAIPASPDLYYGASPEQLHERVRYELSGEIVPTTQMDLPIAPNFFLEMKGPEGLPAIARLQACFDGALGARGMHSLLSYGQGDVVGSDNAYTLTATYCDAVLRMYTTHRIQSSAQGGRPEYYMHEIGAWILNSDAESFRQGVTAYRNGRDWAKEQRNEAIRKANERAVNNGPIDTVGSRDEIATNLNSAVVQGLGATVGSTSTGNSNPLVEESSSKQVGHDHGSGAKRSHPGSADSPQPRKKQNTGL</sequence>
<feature type="region of interest" description="Disordered" evidence="1">
    <location>
        <begin position="24"/>
        <end position="66"/>
    </location>
</feature>
<gene>
    <name evidence="2" type="ORF">AYO21_10395</name>
</gene>
<dbReference type="EMBL" id="LVKK01000118">
    <property type="protein sequence ID" value="OAG35445.1"/>
    <property type="molecule type" value="Genomic_DNA"/>
</dbReference>
<feature type="region of interest" description="Disordered" evidence="1">
    <location>
        <begin position="86"/>
        <end position="148"/>
    </location>
</feature>
<name>A0A177ETT2_9EURO</name>
<evidence type="ECO:0000313" key="3">
    <source>
        <dbReference type="Proteomes" id="UP000077002"/>
    </source>
</evidence>
<evidence type="ECO:0000256" key="1">
    <source>
        <dbReference type="SAM" id="MobiDB-lite"/>
    </source>
</evidence>
<accession>A0A177ETT2</accession>
<reference evidence="2 3" key="1">
    <citation type="submission" date="2016-03" db="EMBL/GenBank/DDBJ databases">
        <title>Draft genome sequence of the Fonsecaea monophora CBS 269.37.</title>
        <authorList>
            <person name="Bombassaro A."/>
            <person name="Vinicius W.A."/>
            <person name="De Hoog S."/>
            <person name="Sun J."/>
            <person name="Souza E.M."/>
            <person name="Raittz R.T."/>
            <person name="Costa F."/>
            <person name="Leao A.C."/>
            <person name="Tadra-Sfeir M.Z."/>
            <person name="Baura V."/>
            <person name="Balsanelli E."/>
            <person name="Pedrosa F.O."/>
            <person name="Moreno L.F."/>
            <person name="Steffens M.B."/>
            <person name="Xi L."/>
            <person name="Bocca A.L."/>
            <person name="Felipe M.S."/>
            <person name="Teixeira M."/>
            <person name="Telles Filho F.Q."/>
            <person name="Azevedo C.M."/>
            <person name="Gomes R."/>
            <person name="Vicente V.A."/>
        </authorList>
    </citation>
    <scope>NUCLEOTIDE SEQUENCE [LARGE SCALE GENOMIC DNA]</scope>
    <source>
        <strain evidence="2 3">CBS 269.37</strain>
    </source>
</reference>
<keyword evidence="3" id="KW-1185">Reference proteome</keyword>